<dbReference type="AlphaFoldDB" id="C4WML6"/>
<organism evidence="1 2">
    <name type="scientific">Brucella intermedia LMG 3301</name>
    <dbReference type="NCBI Taxonomy" id="641118"/>
    <lineage>
        <taxon>Bacteria</taxon>
        <taxon>Pseudomonadati</taxon>
        <taxon>Pseudomonadota</taxon>
        <taxon>Alphaproteobacteria</taxon>
        <taxon>Hyphomicrobiales</taxon>
        <taxon>Brucellaceae</taxon>
        <taxon>Brucella/Ochrobactrum group</taxon>
        <taxon>Brucella</taxon>
    </lineage>
</organism>
<gene>
    <name evidence="1" type="ORF">OINT_2000956</name>
</gene>
<dbReference type="HOGENOM" id="CLU_2918122_0_0_5"/>
<evidence type="ECO:0000313" key="2">
    <source>
        <dbReference type="Proteomes" id="UP000004386"/>
    </source>
</evidence>
<comment type="caution">
    <text evidence="1">The sequence shown here is derived from an EMBL/GenBank/DDBJ whole genome shotgun (WGS) entry which is preliminary data.</text>
</comment>
<proteinExistence type="predicted"/>
<dbReference type="EMBL" id="ACQA01000002">
    <property type="protein sequence ID" value="EEQ93781.1"/>
    <property type="molecule type" value="Genomic_DNA"/>
</dbReference>
<accession>C4WML6</accession>
<sequence>MVVSLDSKIDSEARSFLGAITQQTIASLHLDANYHRDRKNDDDTNLNLEEIKVGRKGERKS</sequence>
<protein>
    <submittedName>
        <fullName evidence="1">Uncharacterized protein</fullName>
    </submittedName>
</protein>
<reference evidence="1 2" key="1">
    <citation type="submission" date="2009-05" db="EMBL/GenBank/DDBJ databases">
        <authorList>
            <person name="Setubal J.C."/>
            <person name="Boyle S."/>
            <person name="Crasta O.R."/>
            <person name="Gillespie J.J."/>
            <person name="Kenyon R.W."/>
            <person name="Lu J."/>
            <person name="Mane S."/>
            <person name="Nagrani S."/>
            <person name="Shallom J.M."/>
            <person name="Shallom S."/>
            <person name="Shukla M."/>
            <person name="Snyder E.E."/>
            <person name="Sobral B.W."/>
            <person name="Wattam A.R."/>
            <person name="Will R."/>
            <person name="Williams K."/>
            <person name="Yoo H."/>
            <person name="Munk C."/>
            <person name="Tapia R."/>
            <person name="Green L."/>
            <person name="Rogers Y."/>
            <person name="Detter J.C."/>
            <person name="Bruce D."/>
            <person name="Brettin T.S."/>
            <person name="Tsolis R."/>
        </authorList>
    </citation>
    <scope>NUCLEOTIDE SEQUENCE [LARGE SCALE GENOMIC DNA]</scope>
    <source>
        <strain evidence="1 2">LMG 3301</strain>
    </source>
</reference>
<name>C4WML6_9HYPH</name>
<dbReference type="Proteomes" id="UP000004386">
    <property type="component" value="Unassembled WGS sequence"/>
</dbReference>
<evidence type="ECO:0000313" key="1">
    <source>
        <dbReference type="EMBL" id="EEQ93781.1"/>
    </source>
</evidence>